<name>A0A310SNT9_9HYME</name>
<gene>
    <name evidence="1" type="ORF">WN48_04041</name>
</gene>
<dbReference type="EMBL" id="KQ762237">
    <property type="protein sequence ID" value="OAD56007.1"/>
    <property type="molecule type" value="Genomic_DNA"/>
</dbReference>
<reference evidence="1 2" key="1">
    <citation type="submission" date="2015-07" db="EMBL/GenBank/DDBJ databases">
        <title>The genome of Eufriesea mexicana.</title>
        <authorList>
            <person name="Pan H."/>
            <person name="Kapheim K."/>
        </authorList>
    </citation>
    <scope>NUCLEOTIDE SEQUENCE [LARGE SCALE GENOMIC DNA]</scope>
    <source>
        <strain evidence="1">0111107269</strain>
        <tissue evidence="1">Whole body</tissue>
    </source>
</reference>
<evidence type="ECO:0000313" key="2">
    <source>
        <dbReference type="Proteomes" id="UP000250275"/>
    </source>
</evidence>
<dbReference type="Proteomes" id="UP000250275">
    <property type="component" value="Unassembled WGS sequence"/>
</dbReference>
<keyword evidence="2" id="KW-1185">Reference proteome</keyword>
<protein>
    <submittedName>
        <fullName evidence="1">Uncharacterized protein</fullName>
    </submittedName>
</protein>
<accession>A0A310SNT9</accession>
<proteinExistence type="predicted"/>
<sequence>MGQDREVLQVPGYAMQRLDGLDVGFVPVEVRLRKMVLIHDRDPREESLERLGSTLGDWLMQQTQWIGTEVRLDVNFA</sequence>
<evidence type="ECO:0000313" key="1">
    <source>
        <dbReference type="EMBL" id="OAD56007.1"/>
    </source>
</evidence>
<dbReference type="AlphaFoldDB" id="A0A310SNT9"/>
<organism evidence="1 2">
    <name type="scientific">Eufriesea mexicana</name>
    <dbReference type="NCBI Taxonomy" id="516756"/>
    <lineage>
        <taxon>Eukaryota</taxon>
        <taxon>Metazoa</taxon>
        <taxon>Ecdysozoa</taxon>
        <taxon>Arthropoda</taxon>
        <taxon>Hexapoda</taxon>
        <taxon>Insecta</taxon>
        <taxon>Pterygota</taxon>
        <taxon>Neoptera</taxon>
        <taxon>Endopterygota</taxon>
        <taxon>Hymenoptera</taxon>
        <taxon>Apocrita</taxon>
        <taxon>Aculeata</taxon>
        <taxon>Apoidea</taxon>
        <taxon>Anthophila</taxon>
        <taxon>Apidae</taxon>
        <taxon>Eufriesea</taxon>
    </lineage>
</organism>